<dbReference type="InterPro" id="IPR049452">
    <property type="entry name" value="Anoctamin_TM"/>
</dbReference>
<evidence type="ECO:0000313" key="11">
    <source>
        <dbReference type="Proteomes" id="UP000789706"/>
    </source>
</evidence>
<dbReference type="OrthoDB" id="296386at2759"/>
<evidence type="ECO:0000259" key="8">
    <source>
        <dbReference type="Pfam" id="PF04547"/>
    </source>
</evidence>
<sequence>MSDEKDSASERVEIPILEEYERPSLFSRIGSKHKSSQSTITTVTIDLEVKEIIIIKIDKHRELHLLNREDEKLYERIRDWMNDHPVATLQDTVDKFSSEPTGDAIAKVLHNFPFPDFILKFNIDEREKLTKKKPSKKLKRKNFERLLLKSGLIVEIEQDAARDNEFFVKLYAPFHQLCEQAQQIKLKMRLNAKIAEDIDIVLPKPKFHSIITKYFTHIVDFKKQAAFFRISKLRQFQGAEPDKSEGEIILNFFSMARRNLLVHRMIVTANQMNKRVDLGGIPIIVKRNIDSLSLKKLSKEKVFTKHYPLHDGPDNAEKGTPLSYMNTRAYLNEKWVKDDVNSVSILWDNALTAPYAFFMAVWATLFLETWKRNMAKIQYDWDILDFKKDELPRPEFYGTTLRRSPITLKQEIHFPFSQRFRKFFISGFVVFFTLGIVVVTIGVLLIFPKIYIEKKIGNLSSFVTSFVNLVTILILSMIYQNVARWLTNFENHKTYSLYEDSLIIKTYLFDFFNNYSALFYIMIFKQYIYEIIPLEELKVTSCEYGSCMSDLTIQLAIILIGKQFFGQFKEVLYPRYAKSGRTNKEIPQWAQDERLAHVDNAIRSEYEEMVVQFGFISLFGPAFPLAALFAWINNTSEIRFDAFKYVSTLQRPVGYQVQDIGMWENIMGIISQLAVLTNAIIIAFHSNWMKSTFQKFTGDNEDLLLIARLTFILVFEHLVFIIKLIFAYLISDIPKSIRVATEREHYIVKLTLEDEAPALDEYLAASNDTSLFDENWELKLPKKRNMISNIFDKTKTGTNNFKDIGDDGGSLIE</sequence>
<evidence type="ECO:0000256" key="6">
    <source>
        <dbReference type="ARBA" id="ARBA00023180"/>
    </source>
</evidence>
<gene>
    <name evidence="10" type="ORF">DEBURN_LOCUS978</name>
</gene>
<keyword evidence="11" id="KW-1185">Reference proteome</keyword>
<dbReference type="PANTHER" id="PTHR12308">
    <property type="entry name" value="ANOCTAMIN"/>
    <property type="match status" value="1"/>
</dbReference>
<dbReference type="AlphaFoldDB" id="A0A9N8V673"/>
<feature type="domain" description="Anoctamin dimerisation" evidence="9">
    <location>
        <begin position="116"/>
        <end position="336"/>
    </location>
</feature>
<evidence type="ECO:0000313" key="10">
    <source>
        <dbReference type="EMBL" id="CAG8436167.1"/>
    </source>
</evidence>
<dbReference type="GO" id="GO:0005886">
    <property type="term" value="C:plasma membrane"/>
    <property type="evidence" value="ECO:0007669"/>
    <property type="project" value="UniProtKB-SubCell"/>
</dbReference>
<comment type="subcellular location">
    <subcellularLocation>
        <location evidence="1">Cell membrane</location>
        <topology evidence="1">Multi-pass membrane protein</topology>
    </subcellularLocation>
</comment>
<evidence type="ECO:0000259" key="9">
    <source>
        <dbReference type="Pfam" id="PF16178"/>
    </source>
</evidence>
<dbReference type="GO" id="GO:0046983">
    <property type="term" value="F:protein dimerization activity"/>
    <property type="evidence" value="ECO:0007669"/>
    <property type="project" value="InterPro"/>
</dbReference>
<name>A0A9N8V673_9GLOM</name>
<dbReference type="Pfam" id="PF04547">
    <property type="entry name" value="Anoctamin"/>
    <property type="match status" value="1"/>
</dbReference>
<feature type="transmembrane region" description="Helical" evidence="7">
    <location>
        <begin position="666"/>
        <end position="684"/>
    </location>
</feature>
<dbReference type="GO" id="GO:0005254">
    <property type="term" value="F:chloride channel activity"/>
    <property type="evidence" value="ECO:0007669"/>
    <property type="project" value="TreeGrafter"/>
</dbReference>
<organism evidence="10 11">
    <name type="scientific">Diversispora eburnea</name>
    <dbReference type="NCBI Taxonomy" id="1213867"/>
    <lineage>
        <taxon>Eukaryota</taxon>
        <taxon>Fungi</taxon>
        <taxon>Fungi incertae sedis</taxon>
        <taxon>Mucoromycota</taxon>
        <taxon>Glomeromycotina</taxon>
        <taxon>Glomeromycetes</taxon>
        <taxon>Diversisporales</taxon>
        <taxon>Diversisporaceae</taxon>
        <taxon>Diversispora</taxon>
    </lineage>
</organism>
<evidence type="ECO:0000256" key="2">
    <source>
        <dbReference type="ARBA" id="ARBA00022475"/>
    </source>
</evidence>
<dbReference type="InterPro" id="IPR032394">
    <property type="entry name" value="Anoct_dimer"/>
</dbReference>
<dbReference type="Proteomes" id="UP000789706">
    <property type="component" value="Unassembled WGS sequence"/>
</dbReference>
<keyword evidence="2" id="KW-1003">Cell membrane</keyword>
<keyword evidence="3 7" id="KW-0812">Transmembrane</keyword>
<dbReference type="Pfam" id="PF16178">
    <property type="entry name" value="Anoct_dimer"/>
    <property type="match status" value="1"/>
</dbReference>
<feature type="transmembrane region" description="Helical" evidence="7">
    <location>
        <begin position="502"/>
        <end position="523"/>
    </location>
</feature>
<dbReference type="GO" id="GO:0032541">
    <property type="term" value="C:cortical endoplasmic reticulum"/>
    <property type="evidence" value="ECO:0007669"/>
    <property type="project" value="TreeGrafter"/>
</dbReference>
<evidence type="ECO:0000256" key="4">
    <source>
        <dbReference type="ARBA" id="ARBA00022989"/>
    </source>
</evidence>
<evidence type="ECO:0000256" key="3">
    <source>
        <dbReference type="ARBA" id="ARBA00022692"/>
    </source>
</evidence>
<comment type="caution">
    <text evidence="10">The sequence shown here is derived from an EMBL/GenBank/DDBJ whole genome shotgun (WGS) entry which is preliminary data.</text>
</comment>
<evidence type="ECO:0000256" key="5">
    <source>
        <dbReference type="ARBA" id="ARBA00023136"/>
    </source>
</evidence>
<protein>
    <submittedName>
        <fullName evidence="10">9494_t:CDS:1</fullName>
    </submittedName>
</protein>
<reference evidence="10" key="1">
    <citation type="submission" date="2021-06" db="EMBL/GenBank/DDBJ databases">
        <authorList>
            <person name="Kallberg Y."/>
            <person name="Tangrot J."/>
            <person name="Rosling A."/>
        </authorList>
    </citation>
    <scope>NUCLEOTIDE SEQUENCE</scope>
    <source>
        <strain evidence="10">AZ414A</strain>
    </source>
</reference>
<dbReference type="InterPro" id="IPR007632">
    <property type="entry name" value="Anoctamin"/>
</dbReference>
<feature type="domain" description="Anoctamin transmembrane" evidence="8">
    <location>
        <begin position="344"/>
        <end position="744"/>
    </location>
</feature>
<proteinExistence type="predicted"/>
<accession>A0A9N8V673</accession>
<evidence type="ECO:0000256" key="1">
    <source>
        <dbReference type="ARBA" id="ARBA00004651"/>
    </source>
</evidence>
<feature type="transmembrane region" description="Helical" evidence="7">
    <location>
        <begin position="610"/>
        <end position="632"/>
    </location>
</feature>
<feature type="transmembrane region" description="Helical" evidence="7">
    <location>
        <begin position="459"/>
        <end position="482"/>
    </location>
</feature>
<dbReference type="PANTHER" id="PTHR12308:SF73">
    <property type="entry name" value="ANOCTAMIN"/>
    <property type="match status" value="1"/>
</dbReference>
<keyword evidence="6" id="KW-0325">Glycoprotein</keyword>
<feature type="transmembrane region" description="Helical" evidence="7">
    <location>
        <begin position="423"/>
        <end position="447"/>
    </location>
</feature>
<evidence type="ECO:0000256" key="7">
    <source>
        <dbReference type="SAM" id="Phobius"/>
    </source>
</evidence>
<keyword evidence="4 7" id="KW-1133">Transmembrane helix</keyword>
<feature type="transmembrane region" description="Helical" evidence="7">
    <location>
        <begin position="705"/>
        <end position="730"/>
    </location>
</feature>
<dbReference type="EMBL" id="CAJVPK010000036">
    <property type="protein sequence ID" value="CAG8436167.1"/>
    <property type="molecule type" value="Genomic_DNA"/>
</dbReference>
<keyword evidence="5 7" id="KW-0472">Membrane</keyword>